<name>A0ABP0FXW8_CLALP</name>
<dbReference type="Pfam" id="PF00046">
    <property type="entry name" value="Homeodomain"/>
    <property type="match status" value="1"/>
</dbReference>
<evidence type="ECO:0000259" key="7">
    <source>
        <dbReference type="PROSITE" id="PS50071"/>
    </source>
</evidence>
<dbReference type="Proteomes" id="UP001642483">
    <property type="component" value="Unassembled WGS sequence"/>
</dbReference>
<feature type="DNA-binding region" description="Homeobox" evidence="4">
    <location>
        <begin position="268"/>
        <end position="327"/>
    </location>
</feature>
<dbReference type="InterPro" id="IPR009057">
    <property type="entry name" value="Homeodomain-like_sf"/>
</dbReference>
<dbReference type="CDD" id="cd00086">
    <property type="entry name" value="homeodomain"/>
    <property type="match status" value="1"/>
</dbReference>
<sequence length="342" mass="38130">MPRRINSFSIESLMKPNTLSDAQILRHHCDNDEHSTSSNDPSSQSLTTEEDKEIKDDESRDDPNSRGKEKSNNRILSGEELGSSYNDHATVKPGLNGASVDARISESLPLSRGRFQPETTDPISQATNVIPGKSPSTMAALSAFAYNLPLIQRASQVATSSNSFRFGNDVSEPMFLRSFYQNSMAGQSYSDFTDSNSQPGGQPASFDLTSLRRLYPAQVVGGQPSHLSTPKSQISSNPLLNGDVAVRSNCDEVSRKNAREENVENGDRKRVRTAFTGHQLVELEREFIADMYLTRLRRIRIAHVLNLSEKQVKIWFQNRRVKKKKCRKPQGGSSDAQDRHDD</sequence>
<evidence type="ECO:0000256" key="3">
    <source>
        <dbReference type="ARBA" id="ARBA00023242"/>
    </source>
</evidence>
<keyword evidence="3 4" id="KW-0539">Nucleus</keyword>
<gene>
    <name evidence="8" type="ORF">CVLEPA_LOCUS15427</name>
</gene>
<dbReference type="InterPro" id="IPR017970">
    <property type="entry name" value="Homeobox_CS"/>
</dbReference>
<keyword evidence="2 4" id="KW-0371">Homeobox</keyword>
<dbReference type="PANTHER" id="PTHR45664">
    <property type="entry name" value="PROTEIN ZERKNUELLT 1-RELATED"/>
    <property type="match status" value="1"/>
</dbReference>
<dbReference type="InterPro" id="IPR001356">
    <property type="entry name" value="HD"/>
</dbReference>
<proteinExistence type="predicted"/>
<feature type="domain" description="Homeobox" evidence="7">
    <location>
        <begin position="266"/>
        <end position="326"/>
    </location>
</feature>
<dbReference type="EMBL" id="CAWYQH010000097">
    <property type="protein sequence ID" value="CAK8684444.1"/>
    <property type="molecule type" value="Genomic_DNA"/>
</dbReference>
<feature type="compositionally biased region" description="Polar residues" evidence="6">
    <location>
        <begin position="1"/>
        <end position="21"/>
    </location>
</feature>
<accession>A0ABP0FXW8</accession>
<evidence type="ECO:0000256" key="4">
    <source>
        <dbReference type="PROSITE-ProRule" id="PRU00108"/>
    </source>
</evidence>
<dbReference type="PANTHER" id="PTHR45664:SF20">
    <property type="entry name" value="AGAP001560-PA"/>
    <property type="match status" value="1"/>
</dbReference>
<dbReference type="PROSITE" id="PS50071">
    <property type="entry name" value="HOMEOBOX_2"/>
    <property type="match status" value="1"/>
</dbReference>
<keyword evidence="9" id="KW-1185">Reference proteome</keyword>
<evidence type="ECO:0000256" key="1">
    <source>
        <dbReference type="ARBA" id="ARBA00023125"/>
    </source>
</evidence>
<evidence type="ECO:0000313" key="8">
    <source>
        <dbReference type="EMBL" id="CAK8684444.1"/>
    </source>
</evidence>
<feature type="region of interest" description="Disordered" evidence="6">
    <location>
        <begin position="220"/>
        <end position="240"/>
    </location>
</feature>
<feature type="compositionally biased region" description="Polar residues" evidence="6">
    <location>
        <begin position="36"/>
        <end position="47"/>
    </location>
</feature>
<dbReference type="SUPFAM" id="SSF46689">
    <property type="entry name" value="Homeodomain-like"/>
    <property type="match status" value="1"/>
</dbReference>
<keyword evidence="1 4" id="KW-0238">DNA-binding</keyword>
<organism evidence="8 9">
    <name type="scientific">Clavelina lepadiformis</name>
    <name type="common">Light-bulb sea squirt</name>
    <name type="synonym">Ascidia lepadiformis</name>
    <dbReference type="NCBI Taxonomy" id="159417"/>
    <lineage>
        <taxon>Eukaryota</taxon>
        <taxon>Metazoa</taxon>
        <taxon>Chordata</taxon>
        <taxon>Tunicata</taxon>
        <taxon>Ascidiacea</taxon>
        <taxon>Aplousobranchia</taxon>
        <taxon>Clavelinidae</taxon>
        <taxon>Clavelina</taxon>
    </lineage>
</organism>
<dbReference type="PROSITE" id="PS00027">
    <property type="entry name" value="HOMEOBOX_1"/>
    <property type="match status" value="1"/>
</dbReference>
<dbReference type="InterPro" id="IPR020479">
    <property type="entry name" value="HD_metazoa"/>
</dbReference>
<feature type="region of interest" description="Disordered" evidence="6">
    <location>
        <begin position="1"/>
        <end position="98"/>
    </location>
</feature>
<comment type="caution">
    <text evidence="8">The sequence shown here is derived from an EMBL/GenBank/DDBJ whole genome shotgun (WGS) entry which is preliminary data.</text>
</comment>
<comment type="subcellular location">
    <subcellularLocation>
        <location evidence="4 5">Nucleus</location>
    </subcellularLocation>
</comment>
<evidence type="ECO:0000256" key="2">
    <source>
        <dbReference type="ARBA" id="ARBA00023155"/>
    </source>
</evidence>
<evidence type="ECO:0000313" key="9">
    <source>
        <dbReference type="Proteomes" id="UP001642483"/>
    </source>
</evidence>
<reference evidence="8 9" key="1">
    <citation type="submission" date="2024-02" db="EMBL/GenBank/DDBJ databases">
        <authorList>
            <person name="Daric V."/>
            <person name="Darras S."/>
        </authorList>
    </citation>
    <scope>NUCLEOTIDE SEQUENCE [LARGE SCALE GENOMIC DNA]</scope>
</reference>
<dbReference type="SMART" id="SM00389">
    <property type="entry name" value="HOX"/>
    <property type="match status" value="1"/>
</dbReference>
<protein>
    <recommendedName>
        <fullName evidence="7">Homeobox domain-containing protein</fullName>
    </recommendedName>
</protein>
<dbReference type="PRINTS" id="PR00024">
    <property type="entry name" value="HOMEOBOX"/>
</dbReference>
<feature type="compositionally biased region" description="Polar residues" evidence="6">
    <location>
        <begin position="225"/>
        <end position="239"/>
    </location>
</feature>
<evidence type="ECO:0000256" key="5">
    <source>
        <dbReference type="RuleBase" id="RU000682"/>
    </source>
</evidence>
<feature type="compositionally biased region" description="Basic and acidic residues" evidence="6">
    <location>
        <begin position="52"/>
        <end position="72"/>
    </location>
</feature>
<dbReference type="Gene3D" id="1.10.10.60">
    <property type="entry name" value="Homeodomain-like"/>
    <property type="match status" value="1"/>
</dbReference>
<feature type="region of interest" description="Disordered" evidence="6">
    <location>
        <begin position="323"/>
        <end position="342"/>
    </location>
</feature>
<evidence type="ECO:0000256" key="6">
    <source>
        <dbReference type="SAM" id="MobiDB-lite"/>
    </source>
</evidence>